<feature type="domain" description="Lipoyl-binding" evidence="9">
    <location>
        <begin position="60"/>
        <end position="136"/>
    </location>
</feature>
<protein>
    <recommendedName>
        <fullName evidence="2 8">Biotin carboxyl carrier protein of acetyl-CoA carboxylase</fullName>
    </recommendedName>
</protein>
<dbReference type="RefSeq" id="WP_087358051.1">
    <property type="nucleotide sequence ID" value="NZ_NFLJ01000017.1"/>
</dbReference>
<dbReference type="PANTHER" id="PTHR45266:SF3">
    <property type="entry name" value="OXALOACETATE DECARBOXYLASE ALPHA CHAIN"/>
    <property type="match status" value="1"/>
</dbReference>
<dbReference type="InterPro" id="IPR000089">
    <property type="entry name" value="Biotin_lipoyl"/>
</dbReference>
<dbReference type="Proteomes" id="UP000195305">
    <property type="component" value="Unassembled WGS sequence"/>
</dbReference>
<dbReference type="GO" id="GO:0006633">
    <property type="term" value="P:fatty acid biosynthetic process"/>
    <property type="evidence" value="ECO:0007669"/>
    <property type="project" value="UniProtKB-UniPathway"/>
</dbReference>
<keyword evidence="4 8" id="KW-0276">Fatty acid metabolism</keyword>
<dbReference type="PROSITE" id="PS50968">
    <property type="entry name" value="BIOTINYL_LIPOYL"/>
    <property type="match status" value="1"/>
</dbReference>
<evidence type="ECO:0000256" key="3">
    <source>
        <dbReference type="ARBA" id="ARBA00022516"/>
    </source>
</evidence>
<dbReference type="InterPro" id="IPR001882">
    <property type="entry name" value="Biotin_BS"/>
</dbReference>
<dbReference type="PANTHER" id="PTHR45266">
    <property type="entry name" value="OXALOACETATE DECARBOXYLASE ALPHA CHAIN"/>
    <property type="match status" value="1"/>
</dbReference>
<comment type="caution">
    <text evidence="10">The sequence shown here is derived from an EMBL/GenBank/DDBJ whole genome shotgun (WGS) entry which is preliminary data.</text>
</comment>
<dbReference type="UniPathway" id="UPA00094"/>
<keyword evidence="11" id="KW-1185">Reference proteome</keyword>
<evidence type="ECO:0000259" key="9">
    <source>
        <dbReference type="PROSITE" id="PS50968"/>
    </source>
</evidence>
<comment type="pathway">
    <text evidence="1 8">Lipid metabolism; fatty acid biosynthesis.</text>
</comment>
<keyword evidence="7 8" id="KW-0092">Biotin</keyword>
<reference evidence="10 11" key="1">
    <citation type="journal article" date="2018" name="BMC Genomics">
        <title>Whole genome sequencing and function prediction of 133 gut anaerobes isolated from chicken caecum in pure cultures.</title>
        <authorList>
            <person name="Medvecky M."/>
            <person name="Cejkova D."/>
            <person name="Polansky O."/>
            <person name="Karasova D."/>
            <person name="Kubasova T."/>
            <person name="Cizek A."/>
            <person name="Rychlik I."/>
        </authorList>
    </citation>
    <scope>NUCLEOTIDE SEQUENCE [LARGE SCALE GENOMIC DNA]</scope>
    <source>
        <strain evidence="10 11">An13</strain>
    </source>
</reference>
<dbReference type="InterPro" id="IPR001249">
    <property type="entry name" value="AcCoA_biotinCC"/>
</dbReference>
<keyword evidence="5 8" id="KW-0443">Lipid metabolism</keyword>
<name>A0A1Y4T059_9FIRM</name>
<dbReference type="GO" id="GO:0009317">
    <property type="term" value="C:acetyl-CoA carboxylase complex"/>
    <property type="evidence" value="ECO:0007669"/>
    <property type="project" value="InterPro"/>
</dbReference>
<evidence type="ECO:0000256" key="8">
    <source>
        <dbReference type="RuleBase" id="RU364072"/>
    </source>
</evidence>
<keyword evidence="6 8" id="KW-0275">Fatty acid biosynthesis</keyword>
<evidence type="ECO:0000256" key="1">
    <source>
        <dbReference type="ARBA" id="ARBA00005194"/>
    </source>
</evidence>
<proteinExistence type="predicted"/>
<organism evidence="10 11">
    <name type="scientific">Massilimicrobiota timonensis</name>
    <dbReference type="NCBI Taxonomy" id="1776392"/>
    <lineage>
        <taxon>Bacteria</taxon>
        <taxon>Bacillati</taxon>
        <taxon>Bacillota</taxon>
        <taxon>Erysipelotrichia</taxon>
        <taxon>Erysipelotrichales</taxon>
        <taxon>Erysipelotrichaceae</taxon>
        <taxon>Massilimicrobiota</taxon>
    </lineage>
</organism>
<dbReference type="SUPFAM" id="SSF51230">
    <property type="entry name" value="Single hybrid motif"/>
    <property type="match status" value="1"/>
</dbReference>
<dbReference type="PRINTS" id="PR01071">
    <property type="entry name" value="ACOABIOTINCC"/>
</dbReference>
<evidence type="ECO:0000313" key="10">
    <source>
        <dbReference type="EMBL" id="OUQ34383.1"/>
    </source>
</evidence>
<dbReference type="EMBL" id="NFLJ01000017">
    <property type="protein sequence ID" value="OUQ34383.1"/>
    <property type="molecule type" value="Genomic_DNA"/>
</dbReference>
<gene>
    <name evidence="10" type="ORF">B5E75_07020</name>
</gene>
<accession>A0A1Y4T059</accession>
<dbReference type="AlphaFoldDB" id="A0A1Y4T059"/>
<dbReference type="GO" id="GO:0003989">
    <property type="term" value="F:acetyl-CoA carboxylase activity"/>
    <property type="evidence" value="ECO:0007669"/>
    <property type="project" value="InterPro"/>
</dbReference>
<dbReference type="InterPro" id="IPR011053">
    <property type="entry name" value="Single_hybrid_motif"/>
</dbReference>
<evidence type="ECO:0000256" key="6">
    <source>
        <dbReference type="ARBA" id="ARBA00023160"/>
    </source>
</evidence>
<dbReference type="Pfam" id="PF00364">
    <property type="entry name" value="Biotin_lipoyl"/>
    <property type="match status" value="1"/>
</dbReference>
<dbReference type="Gene3D" id="2.40.50.100">
    <property type="match status" value="1"/>
</dbReference>
<evidence type="ECO:0000256" key="4">
    <source>
        <dbReference type="ARBA" id="ARBA00022832"/>
    </source>
</evidence>
<dbReference type="InterPro" id="IPR050709">
    <property type="entry name" value="Biotin_Carboxyl_Carrier/Decarb"/>
</dbReference>
<keyword evidence="3 8" id="KW-0444">Lipid biosynthesis</keyword>
<comment type="function">
    <text evidence="8">This protein is a component of the acetyl coenzyme A carboxylase complex; first, biotin carboxylase catalyzes the carboxylation of the carrier protein and then the transcarboxylase transfers the carboxyl group to form malonyl-CoA.</text>
</comment>
<evidence type="ECO:0000256" key="7">
    <source>
        <dbReference type="ARBA" id="ARBA00023267"/>
    </source>
</evidence>
<dbReference type="CDD" id="cd06850">
    <property type="entry name" value="biotinyl_domain"/>
    <property type="match status" value="1"/>
</dbReference>
<sequence>MDTEKIKSIMQMFEESQISKMDLTDGDLHITLEKDVEVKQVVAPVVGQSVQEEKTEEKTGTPIKSPIVGTYYQSSGAGKEPYVKVGDTIQEGDTICIIEAMKVMNEIKATVSGKVLSIEVQDGETVEYDQTLMMIG</sequence>
<dbReference type="OrthoDB" id="9811735at2"/>
<evidence type="ECO:0000256" key="5">
    <source>
        <dbReference type="ARBA" id="ARBA00023098"/>
    </source>
</evidence>
<evidence type="ECO:0000313" key="11">
    <source>
        <dbReference type="Proteomes" id="UP000195305"/>
    </source>
</evidence>
<evidence type="ECO:0000256" key="2">
    <source>
        <dbReference type="ARBA" id="ARBA00017562"/>
    </source>
</evidence>
<dbReference type="PROSITE" id="PS00188">
    <property type="entry name" value="BIOTIN"/>
    <property type="match status" value="1"/>
</dbReference>